<proteinExistence type="predicted"/>
<gene>
    <name evidence="2" type="ORF">CKF59_06955</name>
</gene>
<protein>
    <recommendedName>
        <fullName evidence="1">Integrase DNA-binding domain-containing protein</fullName>
    </recommendedName>
</protein>
<dbReference type="Pfam" id="PF13356">
    <property type="entry name" value="Arm-DNA-bind_3"/>
    <property type="match status" value="1"/>
</dbReference>
<name>A0A3A1Y4T7_9GAMM</name>
<evidence type="ECO:0000259" key="1">
    <source>
        <dbReference type="Pfam" id="PF13356"/>
    </source>
</evidence>
<accession>A0A3A1Y4T7</accession>
<reference evidence="2 3" key="1">
    <citation type="submission" date="2017-08" db="EMBL/GenBank/DDBJ databases">
        <title>Reclassification of Bisgaard taxon 37 and 44.</title>
        <authorList>
            <person name="Christensen H."/>
        </authorList>
    </citation>
    <scope>NUCLEOTIDE SEQUENCE [LARGE SCALE GENOMIC DNA]</scope>
    <source>
        <strain evidence="2 3">EEAB3T1</strain>
    </source>
</reference>
<dbReference type="Proteomes" id="UP000265964">
    <property type="component" value="Unassembled WGS sequence"/>
</dbReference>
<evidence type="ECO:0000313" key="3">
    <source>
        <dbReference type="Proteomes" id="UP000265964"/>
    </source>
</evidence>
<comment type="caution">
    <text evidence="2">The sequence shown here is derived from an EMBL/GenBank/DDBJ whole genome shotgun (WGS) entry which is preliminary data.</text>
</comment>
<feature type="domain" description="Integrase DNA-binding" evidence="1">
    <location>
        <begin position="6"/>
        <end position="92"/>
    </location>
</feature>
<dbReference type="InterPro" id="IPR038488">
    <property type="entry name" value="Integrase_DNA-bd_sf"/>
</dbReference>
<dbReference type="Gene3D" id="3.30.160.390">
    <property type="entry name" value="Integrase, DNA-binding domain"/>
    <property type="match status" value="1"/>
</dbReference>
<keyword evidence="3" id="KW-1185">Reference proteome</keyword>
<dbReference type="RefSeq" id="WP_119535221.1">
    <property type="nucleotide sequence ID" value="NZ_NRJF01000229.1"/>
</dbReference>
<dbReference type="InterPro" id="IPR025166">
    <property type="entry name" value="Integrase_DNA_bind_dom"/>
</dbReference>
<dbReference type="AlphaFoldDB" id="A0A3A1Y4T7"/>
<dbReference type="OrthoDB" id="9795573at2"/>
<dbReference type="EMBL" id="NRJF01000229">
    <property type="protein sequence ID" value="RIY32471.1"/>
    <property type="molecule type" value="Genomic_DNA"/>
</dbReference>
<organism evidence="2 3">
    <name type="scientific">Psittacicella gerlachiana</name>
    <dbReference type="NCBI Taxonomy" id="2028574"/>
    <lineage>
        <taxon>Bacteria</taxon>
        <taxon>Pseudomonadati</taxon>
        <taxon>Pseudomonadota</taxon>
        <taxon>Gammaproteobacteria</taxon>
        <taxon>Pasteurellales</taxon>
        <taxon>Psittacicellaceae</taxon>
        <taxon>Psittacicella</taxon>
    </lineage>
</organism>
<sequence length="179" mass="20741">MYGKITKAKLSKGIKKALKTKKHVTLCDGGGLQLRLSYTYEGKGTWFYVSCIDSKVKRYKIGEYVQGQTYSMGFEQARLEAYRLKQHLRNNESFITYTLKDICLAYIKHKESTLRKTTITLYTIHIEHLNITGLADIEVEKLKPHLIRHNIMTSPLKDKHIAIKNLYTFTYSCCKFCSS</sequence>
<evidence type="ECO:0000313" key="2">
    <source>
        <dbReference type="EMBL" id="RIY32471.1"/>
    </source>
</evidence>